<organism evidence="2 3">
    <name type="scientific">Leadbetterella byssophila (strain DSM 17132 / JCM 16389 / KACC 11308 / NBRC 106382 / 4M15)</name>
    <dbReference type="NCBI Taxonomy" id="649349"/>
    <lineage>
        <taxon>Bacteria</taxon>
        <taxon>Pseudomonadati</taxon>
        <taxon>Bacteroidota</taxon>
        <taxon>Cytophagia</taxon>
        <taxon>Cytophagales</taxon>
        <taxon>Leadbetterellaceae</taxon>
        <taxon>Leadbetterella</taxon>
    </lineage>
</organism>
<reference evidence="2 3" key="2">
    <citation type="journal article" date="2011" name="Stand. Genomic Sci.">
        <title>Complete genome sequence of Leadbetterella byssophila type strain (4M15).</title>
        <authorList>
            <person name="Abt B."/>
            <person name="Teshima H."/>
            <person name="Lucas S."/>
            <person name="Lapidus A."/>
            <person name="Del Rio T.G."/>
            <person name="Nolan M."/>
            <person name="Tice H."/>
            <person name="Cheng J.F."/>
            <person name="Pitluck S."/>
            <person name="Liolios K."/>
            <person name="Pagani I."/>
            <person name="Ivanova N."/>
            <person name="Mavromatis K."/>
            <person name="Pati A."/>
            <person name="Tapia R."/>
            <person name="Han C."/>
            <person name="Goodwin L."/>
            <person name="Chen A."/>
            <person name="Palaniappan K."/>
            <person name="Land M."/>
            <person name="Hauser L."/>
            <person name="Chang Y.J."/>
            <person name="Jeffries C.D."/>
            <person name="Rohde M."/>
            <person name="Goker M."/>
            <person name="Tindall B.J."/>
            <person name="Detter J.C."/>
            <person name="Woyke T."/>
            <person name="Bristow J."/>
            <person name="Eisen J.A."/>
            <person name="Markowitz V."/>
            <person name="Hugenholtz P."/>
            <person name="Klenk H.P."/>
            <person name="Kyrpides N.C."/>
        </authorList>
    </citation>
    <scope>NUCLEOTIDE SEQUENCE [LARGE SCALE GENOMIC DNA]</scope>
    <source>
        <strain evidence="3">DSM 17132 / JCM 16389 / KACC 11308 / NBRC 106382 / 4M15</strain>
    </source>
</reference>
<feature type="signal peptide" evidence="1">
    <location>
        <begin position="1"/>
        <end position="20"/>
    </location>
</feature>
<dbReference type="RefSeq" id="WP_013407893.1">
    <property type="nucleotide sequence ID" value="NC_014655.1"/>
</dbReference>
<proteinExistence type="predicted"/>
<gene>
    <name evidence="2" type="ordered locus">Lbys_1121</name>
</gene>
<feature type="chain" id="PRO_5003188127" evidence="1">
    <location>
        <begin position="21"/>
        <end position="140"/>
    </location>
</feature>
<name>E4RTI6_LEAB4</name>
<dbReference type="AlphaFoldDB" id="E4RTI6"/>
<keyword evidence="1" id="KW-0732">Signal</keyword>
<dbReference type="KEGG" id="lby:Lbys_1121"/>
<protein>
    <submittedName>
        <fullName evidence="2">Uncharacterized protein</fullName>
    </submittedName>
</protein>
<sequence length="140" mass="15578">MRTLVILLTVFTTSLSTTFANDSARVQVKNTAEVVSTLNKKGKKLVKKNTEDLNLYLAVMDLYAKDPASFYNLDENTQKNFIAAANNLSKTFSESRNKEVKSIAEQIAFNQAVSTYIWNVKKANSVVLPLVDVPVQQTSL</sequence>
<dbReference type="Proteomes" id="UP000007435">
    <property type="component" value="Chromosome"/>
</dbReference>
<reference key="1">
    <citation type="submission" date="2010-11" db="EMBL/GenBank/DDBJ databases">
        <title>The complete genome of Leadbetterella byssophila DSM 17132.</title>
        <authorList>
            <consortium name="US DOE Joint Genome Institute (JGI-PGF)"/>
            <person name="Lucas S."/>
            <person name="Copeland A."/>
            <person name="Lapidus A."/>
            <person name="Glavina del Rio T."/>
            <person name="Dalin E."/>
            <person name="Tice H."/>
            <person name="Bruce D."/>
            <person name="Goodwin L."/>
            <person name="Pitluck S."/>
            <person name="Kyrpides N."/>
            <person name="Mavromatis K."/>
            <person name="Ivanova N."/>
            <person name="Teshima H."/>
            <person name="Brettin T."/>
            <person name="Detter J.C."/>
            <person name="Han C."/>
            <person name="Tapia R."/>
            <person name="Land M."/>
            <person name="Hauser L."/>
            <person name="Markowitz V."/>
            <person name="Cheng J.-F."/>
            <person name="Hugenholtz P."/>
            <person name="Woyke T."/>
            <person name="Wu D."/>
            <person name="Tindall B."/>
            <person name="Pomrenke H.G."/>
            <person name="Brambilla E."/>
            <person name="Klenk H.-P."/>
            <person name="Eisen J.A."/>
        </authorList>
    </citation>
    <scope>NUCLEOTIDE SEQUENCE [LARGE SCALE GENOMIC DNA]</scope>
    <source>
        <strain>DSM 17132</strain>
    </source>
</reference>
<dbReference type="HOGENOM" id="CLU_1832665_0_0_10"/>
<accession>E4RTI6</accession>
<evidence type="ECO:0000313" key="2">
    <source>
        <dbReference type="EMBL" id="ADQ16843.1"/>
    </source>
</evidence>
<evidence type="ECO:0000256" key="1">
    <source>
        <dbReference type="SAM" id="SignalP"/>
    </source>
</evidence>
<dbReference type="EMBL" id="CP002305">
    <property type="protein sequence ID" value="ADQ16843.1"/>
    <property type="molecule type" value="Genomic_DNA"/>
</dbReference>
<keyword evidence="3" id="KW-1185">Reference proteome</keyword>
<evidence type="ECO:0000313" key="3">
    <source>
        <dbReference type="Proteomes" id="UP000007435"/>
    </source>
</evidence>